<accession>M7STH8</accession>
<reference evidence="2" key="1">
    <citation type="journal article" date="2013" name="Genome Announc.">
        <title>Draft genome sequence of the grapevine dieback fungus Eutypa lata UCR-EL1.</title>
        <authorList>
            <person name="Blanco-Ulate B."/>
            <person name="Rolshausen P.E."/>
            <person name="Cantu D."/>
        </authorList>
    </citation>
    <scope>NUCLEOTIDE SEQUENCE [LARGE SCALE GENOMIC DNA]</scope>
    <source>
        <strain evidence="2">UCR-EL1</strain>
    </source>
</reference>
<sequence length="399" mass="43875">MKIDVSPLESLVFGTNEEEISDMTAILGDVQFGGFEIQYAHRPPRRIGPVGQAMKSLSIDGRGGERIVHMYWGVNHIPDRVRFVTNRGRQLVLGHANEQRVPAEQLGNGTTTFSGFYGFWSDRHKPQTRLDAVGGFYVNNPFAMPGPPVEEPRDSNGFWWEPSPPPPAYLAEYGRVWGQSEYHDRFRNADIRTPGQRSFVCWLDCSRPLDQVRVTLCHGTANHHLPLSAITFRYADGSGSGSSGDEETIGPKYFSPPTDAEGANGHPWCFCAWGSKREDEQQARPHYFHETWSPRSGGGGSDGGGSRLRNVLVWLDEGGRLAGIQMVAMDSSESPKWGYCVGKHAGVIDLNAVNDDEPADDARAGRGAVGLKFFINSNGRSVTREDSVVVAIQALKGAE</sequence>
<evidence type="ECO:0000313" key="1">
    <source>
        <dbReference type="EMBL" id="EMR67557.1"/>
    </source>
</evidence>
<dbReference type="OrthoDB" id="2571985at2759"/>
<keyword evidence="2" id="KW-1185">Reference proteome</keyword>
<dbReference type="AlphaFoldDB" id="M7STH8"/>
<dbReference type="eggNOG" id="ENOG502SGW6">
    <property type="taxonomic scope" value="Eukaryota"/>
</dbReference>
<dbReference type="SUPFAM" id="SSF51101">
    <property type="entry name" value="Mannose-binding lectins"/>
    <property type="match status" value="1"/>
</dbReference>
<protein>
    <submittedName>
        <fullName evidence="1">Uncharacterized protein</fullName>
    </submittedName>
</protein>
<proteinExistence type="predicted"/>
<dbReference type="EMBL" id="KB706407">
    <property type="protein sequence ID" value="EMR67557.1"/>
    <property type="molecule type" value="Genomic_DNA"/>
</dbReference>
<gene>
    <name evidence="1" type="ORF">UCREL1_5422</name>
</gene>
<dbReference type="KEGG" id="ela:UCREL1_5422"/>
<name>M7STH8_EUTLA</name>
<dbReference type="Gene3D" id="2.100.10.30">
    <property type="entry name" value="Jacalin-like lectin domain"/>
    <property type="match status" value="1"/>
</dbReference>
<organism evidence="1 2">
    <name type="scientific">Eutypa lata (strain UCR-EL1)</name>
    <name type="common">Grapevine dieback disease fungus</name>
    <name type="synonym">Eutypa armeniacae</name>
    <dbReference type="NCBI Taxonomy" id="1287681"/>
    <lineage>
        <taxon>Eukaryota</taxon>
        <taxon>Fungi</taxon>
        <taxon>Dikarya</taxon>
        <taxon>Ascomycota</taxon>
        <taxon>Pezizomycotina</taxon>
        <taxon>Sordariomycetes</taxon>
        <taxon>Xylariomycetidae</taxon>
        <taxon>Xylariales</taxon>
        <taxon>Diatrypaceae</taxon>
        <taxon>Eutypa</taxon>
    </lineage>
</organism>
<evidence type="ECO:0000313" key="2">
    <source>
        <dbReference type="Proteomes" id="UP000012174"/>
    </source>
</evidence>
<dbReference type="OMA" id="HETWSPR"/>
<dbReference type="Proteomes" id="UP000012174">
    <property type="component" value="Unassembled WGS sequence"/>
</dbReference>
<dbReference type="InterPro" id="IPR036404">
    <property type="entry name" value="Jacalin-like_lectin_dom_sf"/>
</dbReference>
<dbReference type="HOGENOM" id="CLU_690833_0_0_1"/>